<dbReference type="Proteomes" id="UP000198341">
    <property type="component" value="Chromosome 8"/>
</dbReference>
<dbReference type="KEGG" id="bpg:Bathy08g03530"/>
<evidence type="ECO:0000313" key="3">
    <source>
        <dbReference type="Proteomes" id="UP000198341"/>
    </source>
</evidence>
<feature type="region of interest" description="Disordered" evidence="1">
    <location>
        <begin position="28"/>
        <end position="62"/>
    </location>
</feature>
<dbReference type="EMBL" id="FO082271">
    <property type="protein sequence ID" value="CCO17939.1"/>
    <property type="molecule type" value="Genomic_DNA"/>
</dbReference>
<dbReference type="AlphaFoldDB" id="K8EIX9"/>
<reference evidence="2 3" key="1">
    <citation type="submission" date="2011-10" db="EMBL/GenBank/DDBJ databases">
        <authorList>
            <person name="Genoscope - CEA"/>
        </authorList>
    </citation>
    <scope>NUCLEOTIDE SEQUENCE [LARGE SCALE GENOMIC DNA]</scope>
    <source>
        <strain evidence="2 3">RCC 1105</strain>
    </source>
</reference>
<dbReference type="eggNOG" id="ENOG502S515">
    <property type="taxonomic scope" value="Eukaryota"/>
</dbReference>
<organism evidence="2 3">
    <name type="scientific">Bathycoccus prasinos</name>
    <dbReference type="NCBI Taxonomy" id="41875"/>
    <lineage>
        <taxon>Eukaryota</taxon>
        <taxon>Viridiplantae</taxon>
        <taxon>Chlorophyta</taxon>
        <taxon>Mamiellophyceae</taxon>
        <taxon>Mamiellales</taxon>
        <taxon>Bathycoccaceae</taxon>
        <taxon>Bathycoccus</taxon>
    </lineage>
</organism>
<sequence length="231" mass="25085">MHAQLVSPSVSSSSVASVFKRRCLESTRRKSGSSRPCCRAKKKVDDDDENVTANNNSQQRRRRRTALLGVASTSMFLKHYGDTNPALAIQSEIELTNLSYTPAECPPNQYLPSKKSAMCVLFTATAKSKKKVSAANVFGFIDDYDGNSAATNNETGTSRVVLAQIDEEIPEGTSEVTFVVTVFKESYNKGKFKLKGFKAVEANAAINKRFVPLGDCDLDTTAPGCPDDPLA</sequence>
<gene>
    <name evidence="2" type="ORF">Bathy08g03530</name>
</gene>
<keyword evidence="3" id="KW-1185">Reference proteome</keyword>
<evidence type="ECO:0000256" key="1">
    <source>
        <dbReference type="SAM" id="MobiDB-lite"/>
    </source>
</evidence>
<dbReference type="GeneID" id="19014332"/>
<dbReference type="OrthoDB" id="497843at2759"/>
<evidence type="ECO:0000313" key="2">
    <source>
        <dbReference type="EMBL" id="CCO17939.1"/>
    </source>
</evidence>
<proteinExistence type="predicted"/>
<accession>K8EIX9</accession>
<protein>
    <submittedName>
        <fullName evidence="2">Uncharacterized protein</fullName>
    </submittedName>
</protein>
<name>K8EIX9_9CHLO</name>
<dbReference type="RefSeq" id="XP_007511818.1">
    <property type="nucleotide sequence ID" value="XM_007511756.1"/>
</dbReference>